<feature type="transmembrane region" description="Helical" evidence="1">
    <location>
        <begin position="26"/>
        <end position="47"/>
    </location>
</feature>
<dbReference type="Proteomes" id="UP000026915">
    <property type="component" value="Chromosome 7"/>
</dbReference>
<feature type="transmembrane region" description="Helical" evidence="1">
    <location>
        <begin position="128"/>
        <end position="147"/>
    </location>
</feature>
<dbReference type="EMBL" id="CM001885">
    <property type="protein sequence ID" value="EOY13535.1"/>
    <property type="molecule type" value="Genomic_DNA"/>
</dbReference>
<name>A0A061F838_THECC</name>
<feature type="transmembrane region" description="Helical" evidence="1">
    <location>
        <begin position="96"/>
        <end position="116"/>
    </location>
</feature>
<keyword evidence="1" id="KW-1133">Transmembrane helix</keyword>
<dbReference type="InParanoid" id="A0A061F838"/>
<dbReference type="Gramene" id="EOY13535">
    <property type="protein sequence ID" value="EOY13535"/>
    <property type="gene ID" value="TCM_032137"/>
</dbReference>
<dbReference type="OMA" id="IGNIRHQ"/>
<dbReference type="PANTHER" id="PTHR31325">
    <property type="entry name" value="OS01G0798800 PROTEIN-RELATED"/>
    <property type="match status" value="1"/>
</dbReference>
<evidence type="ECO:0000256" key="1">
    <source>
        <dbReference type="SAM" id="Phobius"/>
    </source>
</evidence>
<evidence type="ECO:0000313" key="3">
    <source>
        <dbReference type="EMBL" id="EOY13535.1"/>
    </source>
</evidence>
<dbReference type="InterPro" id="IPR007658">
    <property type="entry name" value="DUF594"/>
</dbReference>
<dbReference type="Pfam" id="PF04578">
    <property type="entry name" value="DUF594"/>
    <property type="match status" value="1"/>
</dbReference>
<feature type="domain" description="DUF4220" evidence="2">
    <location>
        <begin position="66"/>
        <end position="394"/>
    </location>
</feature>
<keyword evidence="4" id="KW-1185">Reference proteome</keyword>
<feature type="transmembrane region" description="Helical" evidence="1">
    <location>
        <begin position="59"/>
        <end position="84"/>
    </location>
</feature>
<feature type="transmembrane region" description="Helical" evidence="1">
    <location>
        <begin position="327"/>
        <end position="348"/>
    </location>
</feature>
<keyword evidence="1" id="KW-0472">Membrane</keyword>
<evidence type="ECO:0000259" key="2">
    <source>
        <dbReference type="Pfam" id="PF13968"/>
    </source>
</evidence>
<sequence>MLLIIACAIFFTEVKDAIFAMKSLWIKWQIRAMVVASLCVQLLLVNLVNQRRCSRKRSVYTATIVWLMYLFADWLATVSLSSLFKNSKEQLTSPLVVFWAPFLLLHLGGPDTITAYSLSENELWPRHFFGLCFQIGVALYVYVKFWTINTTTLTYLAIPIFIVGIIKYGERVWVLFSASDAKLRKSVFTTPTKSELEHVPSGADQQRVVVQIDDYLQDKGIHRKYRHLHRAYLSYTMFRPLFLDLKLRIYKQLSDLFTLEHMTMGEAFKLVEIELGFLYDLLYTKIPIVLSRIGVILRSICLSFLFSILIAFSIIVGNHGYPKVDIAISYLLLVGAIFLEIYSTVLHVSSDRGILRLTCQDNKLFKAIGSSLISVTKTNRSEIQSMAQNSLIDYCLQAKSTKFALVRSIFDTEDFVGKYGNTSWKDVKDDLKKFIYDHLLEKWKKYKQSNFDYECLIQLLNERGHNVLLEKHPEEDLGWSICDVEFTQSLLIWHIATDLVFRVDHPRGLVGTFGPYCKISKLLSDYMMYLLFMSPTTLPQGIIKVRLQDTCAEAMSFFHGELDHQKIVETLFRIGTENRAVLTPMGTQTKSVFFEGCQIAGRLQELVLTHHWDHEEKWEMIARIWLEMLTHAASECTWKEHAKQLKQGEELLTRVALLMAHFGLSKKIQMVDIPHELAAEGYQPEWDWDNLDRLAYYLV</sequence>
<proteinExistence type="predicted"/>
<gene>
    <name evidence="3" type="ORF">TCM_032137</name>
</gene>
<evidence type="ECO:0000313" key="4">
    <source>
        <dbReference type="Proteomes" id="UP000026915"/>
    </source>
</evidence>
<feature type="transmembrane region" description="Helical" evidence="1">
    <location>
        <begin position="295"/>
        <end position="315"/>
    </location>
</feature>
<organism evidence="3 4">
    <name type="scientific">Theobroma cacao</name>
    <name type="common">Cacao</name>
    <name type="synonym">Cocoa</name>
    <dbReference type="NCBI Taxonomy" id="3641"/>
    <lineage>
        <taxon>Eukaryota</taxon>
        <taxon>Viridiplantae</taxon>
        <taxon>Streptophyta</taxon>
        <taxon>Embryophyta</taxon>
        <taxon>Tracheophyta</taxon>
        <taxon>Spermatophyta</taxon>
        <taxon>Magnoliopsida</taxon>
        <taxon>eudicotyledons</taxon>
        <taxon>Gunneridae</taxon>
        <taxon>Pentapetalae</taxon>
        <taxon>rosids</taxon>
        <taxon>malvids</taxon>
        <taxon>Malvales</taxon>
        <taxon>Malvaceae</taxon>
        <taxon>Byttnerioideae</taxon>
        <taxon>Theobroma</taxon>
    </lineage>
</organism>
<dbReference type="Pfam" id="PF13968">
    <property type="entry name" value="DUF4220"/>
    <property type="match status" value="1"/>
</dbReference>
<keyword evidence="1" id="KW-0812">Transmembrane</keyword>
<reference evidence="3 4" key="1">
    <citation type="journal article" date="2013" name="Genome Biol.">
        <title>The genome sequence of the most widely cultivated cacao type and its use to identify candidate genes regulating pod color.</title>
        <authorList>
            <person name="Motamayor J.C."/>
            <person name="Mockaitis K."/>
            <person name="Schmutz J."/>
            <person name="Haiminen N."/>
            <person name="Iii D.L."/>
            <person name="Cornejo O."/>
            <person name="Findley S.D."/>
            <person name="Zheng P."/>
            <person name="Utro F."/>
            <person name="Royaert S."/>
            <person name="Saski C."/>
            <person name="Jenkins J."/>
            <person name="Podicheti R."/>
            <person name="Zhao M."/>
            <person name="Scheffler B.E."/>
            <person name="Stack J.C."/>
            <person name="Feltus F.A."/>
            <person name="Mustiga G.M."/>
            <person name="Amores F."/>
            <person name="Phillips W."/>
            <person name="Marelli J.P."/>
            <person name="May G.D."/>
            <person name="Shapiro H."/>
            <person name="Ma J."/>
            <person name="Bustamante C.D."/>
            <person name="Schnell R.J."/>
            <person name="Main D."/>
            <person name="Gilbert D."/>
            <person name="Parida L."/>
            <person name="Kuhn D.N."/>
        </authorList>
    </citation>
    <scope>NUCLEOTIDE SEQUENCE [LARGE SCALE GENOMIC DNA]</scope>
    <source>
        <strain evidence="4">cv. Matina 1-6</strain>
    </source>
</reference>
<dbReference type="InterPro" id="IPR025315">
    <property type="entry name" value="DUF4220"/>
</dbReference>
<accession>A0A061F838</accession>
<dbReference type="AlphaFoldDB" id="A0A061F838"/>
<feature type="transmembrane region" description="Helical" evidence="1">
    <location>
        <begin position="153"/>
        <end position="176"/>
    </location>
</feature>
<dbReference type="eggNOG" id="ENOG502QQBP">
    <property type="taxonomic scope" value="Eukaryota"/>
</dbReference>
<dbReference type="HOGENOM" id="CLU_009180_3_1_1"/>
<protein>
    <recommendedName>
        <fullName evidence="2">DUF4220 domain-containing protein</fullName>
    </recommendedName>
</protein>
<dbReference type="STRING" id="3641.A0A061F838"/>